<dbReference type="OrthoDB" id="10455825at2759"/>
<dbReference type="AlphaFoldDB" id="A0A068WT32"/>
<evidence type="ECO:0000313" key="2">
    <source>
        <dbReference type="Proteomes" id="UP000492820"/>
    </source>
</evidence>
<protein>
    <submittedName>
        <fullName evidence="3">Expressed conserved protein</fullName>
    </submittedName>
</protein>
<reference evidence="1 2" key="1">
    <citation type="journal article" date="2013" name="Nature">
        <title>The genomes of four tapeworm species reveal adaptations to parasitism.</title>
        <authorList>
            <person name="Tsai I.J."/>
            <person name="Zarowiecki M."/>
            <person name="Holroyd N."/>
            <person name="Garciarrubio A."/>
            <person name="Sanchez-Flores A."/>
            <person name="Brooks K.L."/>
            <person name="Tracey A."/>
            <person name="Bobes R.J."/>
            <person name="Fragoso G."/>
            <person name="Sciutto E."/>
            <person name="Aslett M."/>
            <person name="Beasley H."/>
            <person name="Bennett H.M."/>
            <person name="Cai J."/>
            <person name="Camicia F."/>
            <person name="Clark R."/>
            <person name="Cucher M."/>
            <person name="De Silva N."/>
            <person name="Day T.A."/>
            <person name="Deplazes P."/>
            <person name="Estrada K."/>
            <person name="Fernandez C."/>
            <person name="Holland P.W."/>
            <person name="Hou J."/>
            <person name="Hu S."/>
            <person name="Huckvale T."/>
            <person name="Hung S.S."/>
            <person name="Kamenetzky L."/>
            <person name="Keane J.A."/>
            <person name="Kiss F."/>
            <person name="Koziol U."/>
            <person name="Lambert O."/>
            <person name="Liu K."/>
            <person name="Luo X."/>
            <person name="Luo Y."/>
            <person name="Macchiaroli N."/>
            <person name="Nichol S."/>
            <person name="Paps J."/>
            <person name="Parkinson J."/>
            <person name="Pouchkina-Stantcheva N."/>
            <person name="Riddiford N."/>
            <person name="Rosenzvit M."/>
            <person name="Salinas G."/>
            <person name="Wasmuth J.D."/>
            <person name="Zamanian M."/>
            <person name="Zheng Y."/>
            <person name="Cai X."/>
            <person name="Soberon X."/>
            <person name="Olson P.D."/>
            <person name="Laclette J.P."/>
            <person name="Brehm K."/>
            <person name="Berriman M."/>
            <person name="Garciarrubio A."/>
            <person name="Bobes R.J."/>
            <person name="Fragoso G."/>
            <person name="Sanchez-Flores A."/>
            <person name="Estrada K."/>
            <person name="Cevallos M.A."/>
            <person name="Morett E."/>
            <person name="Gonzalez V."/>
            <person name="Portillo T."/>
            <person name="Ochoa-Leyva A."/>
            <person name="Jose M.V."/>
            <person name="Sciutto E."/>
            <person name="Landa A."/>
            <person name="Jimenez L."/>
            <person name="Valdes V."/>
            <person name="Carrero J.C."/>
            <person name="Larralde C."/>
            <person name="Morales-Montor J."/>
            <person name="Limon-Lason J."/>
            <person name="Soberon X."/>
            <person name="Laclette J.P."/>
        </authorList>
    </citation>
    <scope>NUCLEOTIDE SEQUENCE [LARGE SCALE GENOMIC DNA]</scope>
</reference>
<dbReference type="WBParaSite" id="EgrG_002037200">
    <property type="protein sequence ID" value="EgrG_002037200"/>
    <property type="gene ID" value="EgrG_002037200"/>
</dbReference>
<accession>A0A068WT32</accession>
<sequence length="139" mass="15880">MPCDVPVTQDSRSRSPDIDKLLHSTADTGAHLGQMGLVFMLKKLKFLFSKSRCTRESACDAKSKEVNLNNMIAFDALLSPKPLTFEERWRRVMNFYHKQGDEEKYDFDDAETALRLLKFCGMCGLSEIDESGWMEEKGC</sequence>
<reference evidence="1" key="2">
    <citation type="submission" date="2014-06" db="EMBL/GenBank/DDBJ databases">
        <authorList>
            <person name="Aslett M."/>
        </authorList>
    </citation>
    <scope>NUCLEOTIDE SEQUENCE</scope>
</reference>
<proteinExistence type="predicted"/>
<name>A0A068WT32_ECHGR</name>
<reference evidence="3" key="3">
    <citation type="submission" date="2020-10" db="UniProtKB">
        <authorList>
            <consortium name="WormBaseParasite"/>
        </authorList>
    </citation>
    <scope>IDENTIFICATION</scope>
</reference>
<dbReference type="EMBL" id="LK028590">
    <property type="protein sequence ID" value="CDS23291.1"/>
    <property type="molecule type" value="Genomic_DNA"/>
</dbReference>
<organism evidence="1">
    <name type="scientific">Echinococcus granulosus</name>
    <name type="common">Hydatid tapeworm</name>
    <dbReference type="NCBI Taxonomy" id="6210"/>
    <lineage>
        <taxon>Eukaryota</taxon>
        <taxon>Metazoa</taxon>
        <taxon>Spiralia</taxon>
        <taxon>Lophotrochozoa</taxon>
        <taxon>Platyhelminthes</taxon>
        <taxon>Cestoda</taxon>
        <taxon>Eucestoda</taxon>
        <taxon>Cyclophyllidea</taxon>
        <taxon>Taeniidae</taxon>
        <taxon>Echinococcus</taxon>
        <taxon>Echinococcus granulosus group</taxon>
    </lineage>
</organism>
<evidence type="ECO:0000313" key="3">
    <source>
        <dbReference type="WBParaSite" id="EgrG_002037200"/>
    </source>
</evidence>
<evidence type="ECO:0000313" key="1">
    <source>
        <dbReference type="EMBL" id="CDS23291.1"/>
    </source>
</evidence>
<gene>
    <name evidence="1" type="ORF">EgrG_002037200</name>
</gene>
<dbReference type="Proteomes" id="UP000492820">
    <property type="component" value="Unassembled WGS sequence"/>
</dbReference>